<protein>
    <submittedName>
        <fullName evidence="2">Uncharacterized protein</fullName>
    </submittedName>
</protein>
<feature type="transmembrane region" description="Helical" evidence="1">
    <location>
        <begin position="51"/>
        <end position="74"/>
    </location>
</feature>
<comment type="caution">
    <text evidence="2">The sequence shown here is derived from an EMBL/GenBank/DDBJ whole genome shotgun (WGS) entry which is preliminary data.</text>
</comment>
<evidence type="ECO:0000256" key="1">
    <source>
        <dbReference type="SAM" id="Phobius"/>
    </source>
</evidence>
<keyword evidence="1" id="KW-1133">Transmembrane helix</keyword>
<dbReference type="EMBL" id="QRBA01000011">
    <property type="protein sequence ID" value="RDS89274.1"/>
    <property type="molecule type" value="Genomic_DNA"/>
</dbReference>
<gene>
    <name evidence="2" type="ORF">DL347_19710</name>
</gene>
<dbReference type="Proteomes" id="UP000255541">
    <property type="component" value="Unassembled WGS sequence"/>
</dbReference>
<accession>A0A7Z6MVU6</accession>
<evidence type="ECO:0000313" key="2">
    <source>
        <dbReference type="EMBL" id="RDS89274.1"/>
    </source>
</evidence>
<proteinExistence type="predicted"/>
<evidence type="ECO:0000313" key="3">
    <source>
        <dbReference type="Proteomes" id="UP000255541"/>
    </source>
</evidence>
<name>A0A7Z6MVU6_PSEFL</name>
<feature type="transmembrane region" description="Helical" evidence="1">
    <location>
        <begin position="151"/>
        <end position="170"/>
    </location>
</feature>
<reference evidence="2 3" key="1">
    <citation type="submission" date="2018-07" db="EMBL/GenBank/DDBJ databases">
        <title>Draft Genome Sequence of Pseudomonas fluorescens AHK-1 associated with canker disease of kiwifruit.</title>
        <authorList>
            <person name="Wu Z."/>
        </authorList>
    </citation>
    <scope>NUCLEOTIDE SEQUENCE [LARGE SCALE GENOMIC DNA]</scope>
    <source>
        <strain evidence="2 3">AHK-1</strain>
    </source>
</reference>
<dbReference type="AlphaFoldDB" id="A0A7Z6MVU6"/>
<feature type="transmembrane region" description="Helical" evidence="1">
    <location>
        <begin position="20"/>
        <end position="39"/>
    </location>
</feature>
<organism evidence="2 3">
    <name type="scientific">Pseudomonas fluorescens</name>
    <dbReference type="NCBI Taxonomy" id="294"/>
    <lineage>
        <taxon>Bacteria</taxon>
        <taxon>Pseudomonadati</taxon>
        <taxon>Pseudomonadota</taxon>
        <taxon>Gammaproteobacteria</taxon>
        <taxon>Pseudomonadales</taxon>
        <taxon>Pseudomonadaceae</taxon>
        <taxon>Pseudomonas</taxon>
    </lineage>
</organism>
<sequence>MNASTCECQAKKTLFSGLKVSIYPFFLTMVIAIFFLHLGNEEIVKENITGVNVKFGVVTGAVLVVIASIFRVLYQGKGRDRFINAIIYLSNIATDLGYGAVGFYVGSEIVKNGFVINTVMWLSGSILYWVLLNILYSTSVVDNIPSKLRPTLVYISIGILLIGYASYFFLK</sequence>
<keyword evidence="1" id="KW-0472">Membrane</keyword>
<feature type="transmembrane region" description="Helical" evidence="1">
    <location>
        <begin position="118"/>
        <end position="139"/>
    </location>
</feature>
<feature type="transmembrane region" description="Helical" evidence="1">
    <location>
        <begin position="86"/>
        <end position="106"/>
    </location>
</feature>
<dbReference type="RefSeq" id="WP_008438346.1">
    <property type="nucleotide sequence ID" value="NZ_QRBA01000011.1"/>
</dbReference>
<keyword evidence="1" id="KW-0812">Transmembrane</keyword>